<dbReference type="Proteomes" id="UP000325313">
    <property type="component" value="Unassembled WGS sequence"/>
</dbReference>
<dbReference type="EMBL" id="VDEP01000478">
    <property type="protein sequence ID" value="KAA1072524.1"/>
    <property type="molecule type" value="Genomic_DNA"/>
</dbReference>
<sequence>MTSSSLYSSRGKLLDLHSKSKSSKFTKQKSPERDAQGQAGTAGRLRGSERDNTNWRRLGGMPN</sequence>
<accession>A0A5B0M9M2</accession>
<evidence type="ECO:0000313" key="3">
    <source>
        <dbReference type="Proteomes" id="UP000325313"/>
    </source>
</evidence>
<evidence type="ECO:0000256" key="1">
    <source>
        <dbReference type="SAM" id="MobiDB-lite"/>
    </source>
</evidence>
<proteinExistence type="predicted"/>
<dbReference type="AlphaFoldDB" id="A0A5B0M9M2"/>
<name>A0A5B0M9M2_PUCGR</name>
<protein>
    <submittedName>
        <fullName evidence="2">Uncharacterized protein</fullName>
    </submittedName>
</protein>
<evidence type="ECO:0000313" key="2">
    <source>
        <dbReference type="EMBL" id="KAA1072524.1"/>
    </source>
</evidence>
<comment type="caution">
    <text evidence="2">The sequence shown here is derived from an EMBL/GenBank/DDBJ whole genome shotgun (WGS) entry which is preliminary data.</text>
</comment>
<organism evidence="2 3">
    <name type="scientific">Puccinia graminis f. sp. tritici</name>
    <dbReference type="NCBI Taxonomy" id="56615"/>
    <lineage>
        <taxon>Eukaryota</taxon>
        <taxon>Fungi</taxon>
        <taxon>Dikarya</taxon>
        <taxon>Basidiomycota</taxon>
        <taxon>Pucciniomycotina</taxon>
        <taxon>Pucciniomycetes</taxon>
        <taxon>Pucciniales</taxon>
        <taxon>Pucciniaceae</taxon>
        <taxon>Puccinia</taxon>
    </lineage>
</organism>
<feature type="region of interest" description="Disordered" evidence="1">
    <location>
        <begin position="1"/>
        <end position="63"/>
    </location>
</feature>
<gene>
    <name evidence="2" type="ORF">PGTUg99_011825</name>
</gene>
<reference evidence="2 3" key="1">
    <citation type="submission" date="2019-05" db="EMBL/GenBank/DDBJ databases">
        <title>Emergence of the Ug99 lineage of the wheat stem rust pathogen through somatic hybridization.</title>
        <authorList>
            <person name="Li F."/>
            <person name="Upadhyaya N.M."/>
            <person name="Sperschneider J."/>
            <person name="Matny O."/>
            <person name="Nguyen-Phuc H."/>
            <person name="Mago R."/>
            <person name="Raley C."/>
            <person name="Miller M.E."/>
            <person name="Silverstein K.A.T."/>
            <person name="Henningsen E."/>
            <person name="Hirsch C.D."/>
            <person name="Visser B."/>
            <person name="Pretorius Z.A."/>
            <person name="Steffenson B.J."/>
            <person name="Schwessinger B."/>
            <person name="Dodds P.N."/>
            <person name="Figueroa M."/>
        </authorList>
    </citation>
    <scope>NUCLEOTIDE SEQUENCE [LARGE SCALE GENOMIC DNA]</scope>
    <source>
        <strain evidence="2 3">Ug99</strain>
    </source>
</reference>